<organism evidence="7 8">
    <name type="scientific">Bordetella pseudohinzii</name>
    <dbReference type="NCBI Taxonomy" id="1331258"/>
    <lineage>
        <taxon>Bacteria</taxon>
        <taxon>Pseudomonadati</taxon>
        <taxon>Pseudomonadota</taxon>
        <taxon>Betaproteobacteria</taxon>
        <taxon>Burkholderiales</taxon>
        <taxon>Alcaligenaceae</taxon>
        <taxon>Bordetella</taxon>
    </lineage>
</organism>
<dbReference type="EMBL" id="CP016440">
    <property type="protein sequence ID" value="ANY15081.1"/>
    <property type="molecule type" value="Genomic_DNA"/>
</dbReference>
<accession>A0A0J6C9P3</accession>
<evidence type="ECO:0000256" key="3">
    <source>
        <dbReference type="ARBA" id="ARBA00023163"/>
    </source>
</evidence>
<dbReference type="AlphaFoldDB" id="A0A0J6C9P3"/>
<dbReference type="PANTHER" id="PTHR30055:SF234">
    <property type="entry name" value="HTH-TYPE TRANSCRIPTIONAL REGULATOR BETI"/>
    <property type="match status" value="1"/>
</dbReference>
<dbReference type="RefSeq" id="WP_043215154.1">
    <property type="nucleotide sequence ID" value="NZ_CYTV01000002.1"/>
</dbReference>
<protein>
    <submittedName>
        <fullName evidence="7">DNA-binding transcriptional regulator EnvR</fullName>
    </submittedName>
    <submittedName>
        <fullName evidence="6">TetR family transcriptional regulator</fullName>
    </submittedName>
</protein>
<evidence type="ECO:0000256" key="4">
    <source>
        <dbReference type="PROSITE-ProRule" id="PRU00335"/>
    </source>
</evidence>
<dbReference type="GO" id="GO:0003700">
    <property type="term" value="F:DNA-binding transcription factor activity"/>
    <property type="evidence" value="ECO:0007669"/>
    <property type="project" value="TreeGrafter"/>
</dbReference>
<keyword evidence="3" id="KW-0804">Transcription</keyword>
<evidence type="ECO:0000313" key="8">
    <source>
        <dbReference type="Proteomes" id="UP000053096"/>
    </source>
</evidence>
<keyword evidence="9" id="KW-1185">Reference proteome</keyword>
<dbReference type="Proteomes" id="UP000092950">
    <property type="component" value="Chromosome"/>
</dbReference>
<dbReference type="GO" id="GO:0000976">
    <property type="term" value="F:transcription cis-regulatory region binding"/>
    <property type="evidence" value="ECO:0007669"/>
    <property type="project" value="TreeGrafter"/>
</dbReference>
<evidence type="ECO:0000259" key="5">
    <source>
        <dbReference type="PROSITE" id="PS50977"/>
    </source>
</evidence>
<proteinExistence type="predicted"/>
<keyword evidence="1" id="KW-0805">Transcription regulation</keyword>
<dbReference type="OrthoDB" id="5293507at2"/>
<dbReference type="PROSITE" id="PS50977">
    <property type="entry name" value="HTH_TETR_2"/>
    <property type="match status" value="1"/>
</dbReference>
<reference evidence="7 8" key="1">
    <citation type="submission" date="2015-09" db="EMBL/GenBank/DDBJ databases">
        <authorList>
            <person name="Jackson K.R."/>
            <person name="Lunt B.L."/>
            <person name="Fisher J.N.B."/>
            <person name="Gardner A.V."/>
            <person name="Bailey M.E."/>
            <person name="Deus L.M."/>
            <person name="Earl A.S."/>
            <person name="Gibby P.D."/>
            <person name="Hartmann K.A."/>
            <person name="Liu J.E."/>
            <person name="Manci A.M."/>
            <person name="Nielsen D.A."/>
            <person name="Solomon M.B."/>
            <person name="Breakwell D.P."/>
            <person name="Burnett S.H."/>
            <person name="Grose J.H."/>
        </authorList>
    </citation>
    <scope>NUCLEOTIDE SEQUENCE [LARGE SCALE GENOMIC DNA]</scope>
    <source>
        <strain evidence="7 8">2789STDY5608636</strain>
    </source>
</reference>
<dbReference type="PRINTS" id="PR00455">
    <property type="entry name" value="HTHTETR"/>
</dbReference>
<dbReference type="KEGG" id="bpdz:BBN53_03755"/>
<dbReference type="InterPro" id="IPR001647">
    <property type="entry name" value="HTH_TetR"/>
</dbReference>
<dbReference type="SUPFAM" id="SSF46689">
    <property type="entry name" value="Homeodomain-like"/>
    <property type="match status" value="1"/>
</dbReference>
<evidence type="ECO:0000256" key="1">
    <source>
        <dbReference type="ARBA" id="ARBA00023015"/>
    </source>
</evidence>
<dbReference type="Proteomes" id="UP000053096">
    <property type="component" value="Unassembled WGS sequence"/>
</dbReference>
<accession>A0A0M7DFY5</accession>
<gene>
    <name evidence="6" type="ORF">BBN53_03755</name>
    <name evidence="7" type="ORF">ERS370011_00986</name>
</gene>
<evidence type="ECO:0000313" key="7">
    <source>
        <dbReference type="EMBL" id="CUI52876.1"/>
    </source>
</evidence>
<evidence type="ECO:0000313" key="6">
    <source>
        <dbReference type="EMBL" id="ANY15081.1"/>
    </source>
</evidence>
<evidence type="ECO:0000313" key="9">
    <source>
        <dbReference type="Proteomes" id="UP000092950"/>
    </source>
</evidence>
<sequence>MVSNLNGRARRPGEHKSSAAVRARILETAFDVISRFGYNGTTMAKVASNAALPIGSVYWHFESKDLLLAAMIDESFLRWRSETAERNRPRPGESFEDHVMRIFGSTANPKYFAADFWRLGVILSVEKSVPEQTARARFLKIRETQREELTSWWTSTLPEPLLDHAPDLPNKLSMFTLAMQDGNAIAGASGESLDDFQATLASCLIHLVSQAQQSVPAKRSRTRQARGAAA</sequence>
<dbReference type="EMBL" id="CYTV01000002">
    <property type="protein sequence ID" value="CUI52876.1"/>
    <property type="molecule type" value="Genomic_DNA"/>
</dbReference>
<dbReference type="InterPro" id="IPR050109">
    <property type="entry name" value="HTH-type_TetR-like_transc_reg"/>
</dbReference>
<reference evidence="6 9" key="2">
    <citation type="submission" date="2016-07" db="EMBL/GenBank/DDBJ databases">
        <title>Complete genome sequences of Bordetella pseudohinzii.</title>
        <authorList>
            <person name="Spilker T."/>
            <person name="Darrah R."/>
            <person name="LiPuma J.J."/>
        </authorList>
    </citation>
    <scope>NUCLEOTIDE SEQUENCE [LARGE SCALE GENOMIC DNA]</scope>
    <source>
        <strain evidence="6 9">HI4681</strain>
    </source>
</reference>
<feature type="domain" description="HTH tetR-type" evidence="5">
    <location>
        <begin position="19"/>
        <end position="79"/>
    </location>
</feature>
<dbReference type="InterPro" id="IPR009057">
    <property type="entry name" value="Homeodomain-like_sf"/>
</dbReference>
<dbReference type="PANTHER" id="PTHR30055">
    <property type="entry name" value="HTH-TYPE TRANSCRIPTIONAL REGULATOR RUTR"/>
    <property type="match status" value="1"/>
</dbReference>
<dbReference type="Pfam" id="PF00440">
    <property type="entry name" value="TetR_N"/>
    <property type="match status" value="1"/>
</dbReference>
<evidence type="ECO:0000256" key="2">
    <source>
        <dbReference type="ARBA" id="ARBA00023125"/>
    </source>
</evidence>
<dbReference type="Gene3D" id="1.10.357.10">
    <property type="entry name" value="Tetracycline Repressor, domain 2"/>
    <property type="match status" value="1"/>
</dbReference>
<feature type="DNA-binding region" description="H-T-H motif" evidence="4">
    <location>
        <begin position="42"/>
        <end position="61"/>
    </location>
</feature>
<keyword evidence="2 4" id="KW-0238">DNA-binding</keyword>
<name>A0A0J6C9P3_9BORD</name>